<feature type="transmembrane region" description="Helical" evidence="1">
    <location>
        <begin position="482"/>
        <end position="508"/>
    </location>
</feature>
<feature type="transmembrane region" description="Helical" evidence="1">
    <location>
        <begin position="181"/>
        <end position="208"/>
    </location>
</feature>
<feature type="transmembrane region" description="Helical" evidence="1">
    <location>
        <begin position="152"/>
        <end position="174"/>
    </location>
</feature>
<dbReference type="Proteomes" id="UP000437131">
    <property type="component" value="Unassembled WGS sequence"/>
</dbReference>
<keyword evidence="1" id="KW-0812">Transmembrane</keyword>
<keyword evidence="1" id="KW-1133">Transmembrane helix</keyword>
<feature type="transmembrane region" description="Helical" evidence="1">
    <location>
        <begin position="288"/>
        <end position="312"/>
    </location>
</feature>
<feature type="transmembrane region" description="Helical" evidence="1">
    <location>
        <begin position="415"/>
        <end position="439"/>
    </location>
</feature>
<gene>
    <name evidence="2" type="ORF">GGC33_09600</name>
</gene>
<evidence type="ECO:0000313" key="2">
    <source>
        <dbReference type="EMBL" id="MTF39182.1"/>
    </source>
</evidence>
<reference evidence="2 3" key="1">
    <citation type="submission" date="2019-11" db="EMBL/GenBank/DDBJ databases">
        <title>Isolation of a new High Light Tolerant Cyanobacteria.</title>
        <authorList>
            <person name="Dobson Z."/>
            <person name="Vaughn N."/>
            <person name="Vaughn M."/>
            <person name="Fromme P."/>
            <person name="Mazor Y."/>
        </authorList>
    </citation>
    <scope>NUCLEOTIDE SEQUENCE [LARGE SCALE GENOMIC DNA]</scope>
    <source>
        <strain evidence="2 3">0216</strain>
    </source>
</reference>
<proteinExistence type="predicted"/>
<comment type="caution">
    <text evidence="2">The sequence shown here is derived from an EMBL/GenBank/DDBJ whole genome shotgun (WGS) entry which is preliminary data.</text>
</comment>
<feature type="transmembrane region" description="Helical" evidence="1">
    <location>
        <begin position="214"/>
        <end position="235"/>
    </location>
</feature>
<feature type="transmembrane region" description="Helical" evidence="1">
    <location>
        <begin position="95"/>
        <end position="121"/>
    </location>
</feature>
<feature type="transmembrane region" description="Helical" evidence="1">
    <location>
        <begin position="247"/>
        <end position="268"/>
    </location>
</feature>
<accession>A0A844GVV4</accession>
<name>A0A844GVV4_9CHRO</name>
<dbReference type="AlphaFoldDB" id="A0A844GVV4"/>
<protein>
    <submittedName>
        <fullName evidence="2">ABC transporter permease</fullName>
    </submittedName>
</protein>
<organism evidence="2 3">
    <name type="scientific">Cyanobacterium aponinum 0216</name>
    <dbReference type="NCBI Taxonomy" id="2676140"/>
    <lineage>
        <taxon>Bacteria</taxon>
        <taxon>Bacillati</taxon>
        <taxon>Cyanobacteriota</taxon>
        <taxon>Cyanophyceae</taxon>
        <taxon>Oscillatoriophycideae</taxon>
        <taxon>Chroococcales</taxon>
        <taxon>Geminocystaceae</taxon>
        <taxon>Cyanobacterium</taxon>
    </lineage>
</organism>
<feature type="transmembrane region" description="Helical" evidence="1">
    <location>
        <begin position="33"/>
        <end position="51"/>
    </location>
</feature>
<evidence type="ECO:0000313" key="3">
    <source>
        <dbReference type="Proteomes" id="UP000437131"/>
    </source>
</evidence>
<feature type="transmembrane region" description="Helical" evidence="1">
    <location>
        <begin position="445"/>
        <end position="470"/>
    </location>
</feature>
<dbReference type="RefSeq" id="WP_155083892.1">
    <property type="nucleotide sequence ID" value="NZ_WMIA01000010.1"/>
</dbReference>
<keyword evidence="1" id="KW-0472">Membrane</keyword>
<feature type="transmembrane region" description="Helical" evidence="1">
    <location>
        <begin position="520"/>
        <end position="540"/>
    </location>
</feature>
<evidence type="ECO:0000256" key="1">
    <source>
        <dbReference type="SAM" id="Phobius"/>
    </source>
</evidence>
<feature type="transmembrane region" description="Helical" evidence="1">
    <location>
        <begin position="362"/>
        <end position="381"/>
    </location>
</feature>
<sequence length="559" mass="63116">MFRQFYPHVIEFIGAINPQLFREVKGKLKPKNVVIVSLASIIGQVLLYLYLNNLLPTLEHRYSNRYCTSTPADSYSNLGVCQEDLLGNIMALKELWWLDLFTTMSIMGIFILLVVGSYMLITDISKENTRNTLNFLRLTPQSAMTIMGGKMLGVPILVYLFGALALPLHFFAGLKANIPPVLIFGFYLVLGASCLFFYTASLLFSLISNGLGGFQAWLGSLAIFFFCLTNMGVSLEAYRWSATSFDWFALFYPGMFLAYLVKATFLSPNTIGYLSIEGLSNLNWYGNFWWQNSWTGFALIIANYGVWTFWLWQGVKRRFHNPHEVAISKYHSYLISACFIVFNLGFTLQENSLSGSDFKDKLIVFLIINFFYLLLITLALTPQRQTLLDWSRFRYENSNHRHLVKDLLLGEKSPAIGAIALNILLMNLYVTPAIVIFSWGEDKVLMLTGLILGALMMVIYATIYQLLLLLKTRKRNLIATSVVSFLIIAPLWSFIITSGSGLANFWLFSPFPAVAVGEVSFLPLLGSFLTQVAVIIGFNYQLKKMLNKAGESETKALLS</sequence>
<feature type="transmembrane region" description="Helical" evidence="1">
    <location>
        <begin position="333"/>
        <end position="350"/>
    </location>
</feature>
<dbReference type="EMBL" id="WMIA01000010">
    <property type="protein sequence ID" value="MTF39182.1"/>
    <property type="molecule type" value="Genomic_DNA"/>
</dbReference>